<dbReference type="EMBL" id="NEXA01000023">
    <property type="protein sequence ID" value="PSN95450.1"/>
    <property type="molecule type" value="Genomic_DNA"/>
</dbReference>
<dbReference type="InterPro" id="IPR011650">
    <property type="entry name" value="Peptidase_M20_dimer"/>
</dbReference>
<feature type="domain" description="Peptidase M20 dimerisation" evidence="1">
    <location>
        <begin position="31"/>
        <end position="75"/>
    </location>
</feature>
<dbReference type="InterPro" id="IPR036264">
    <property type="entry name" value="Bact_exopeptidase_dim_dom"/>
</dbReference>
<reference evidence="2 3" key="1">
    <citation type="submission" date="2017-04" db="EMBL/GenBank/DDBJ databases">
        <title>Novel microbial lineages endemic to geothermal iron-oxide mats fill important gaps in the evolutionary history of Archaea.</title>
        <authorList>
            <person name="Jay Z.J."/>
            <person name="Beam J.P."/>
            <person name="Dlakic M."/>
            <person name="Rusch D.B."/>
            <person name="Kozubal M.A."/>
            <person name="Inskeep W.P."/>
        </authorList>
    </citation>
    <scope>NUCLEOTIDE SEQUENCE [LARGE SCALE GENOMIC DNA]</scope>
    <source>
        <strain evidence="2">OSP_B</strain>
    </source>
</reference>
<evidence type="ECO:0000259" key="1">
    <source>
        <dbReference type="Pfam" id="PF07687"/>
    </source>
</evidence>
<name>A0A2R6B9V0_9ARCH</name>
<evidence type="ECO:0000313" key="3">
    <source>
        <dbReference type="Proteomes" id="UP000240838"/>
    </source>
</evidence>
<proteinExistence type="predicted"/>
<gene>
    <name evidence="2" type="ORF">B9P99_01020</name>
</gene>
<dbReference type="Pfam" id="PF07687">
    <property type="entry name" value="M20_dimer"/>
    <property type="match status" value="1"/>
</dbReference>
<feature type="non-terminal residue" evidence="2">
    <location>
        <position position="1"/>
    </location>
</feature>
<comment type="caution">
    <text evidence="2">The sequence shown here is derived from an EMBL/GenBank/DDBJ whole genome shotgun (WGS) entry which is preliminary data.</text>
</comment>
<evidence type="ECO:0000313" key="2">
    <source>
        <dbReference type="EMBL" id="PSN95450.1"/>
    </source>
</evidence>
<dbReference type="Gene3D" id="3.30.70.360">
    <property type="match status" value="1"/>
</dbReference>
<organism evidence="2 3">
    <name type="scientific">Candidatus Marsarchaeota G1 archaeon OSP_B</name>
    <dbReference type="NCBI Taxonomy" id="1978153"/>
    <lineage>
        <taxon>Archaea</taxon>
        <taxon>Candidatus Marsarchaeota</taxon>
        <taxon>Candidatus Marsarchaeota group 1</taxon>
    </lineage>
</organism>
<dbReference type="SUPFAM" id="SSF55031">
    <property type="entry name" value="Bacterial exopeptidase dimerisation domain"/>
    <property type="match status" value="1"/>
</dbReference>
<dbReference type="Gene3D" id="3.40.630.10">
    <property type="entry name" value="Zn peptidases"/>
    <property type="match status" value="1"/>
</dbReference>
<sequence>WKNRAWISCAKGLRCDDALVADGSIRVAGIAANGCMRFSVKVIGKAAHASRNWLGINAIEKASVVVQALTELNKKLSSRLSSVPADPESGVKVSETFAHSCDDSRRC</sequence>
<dbReference type="AlphaFoldDB" id="A0A2R6B9V0"/>
<dbReference type="Proteomes" id="UP000240838">
    <property type="component" value="Unassembled WGS sequence"/>
</dbReference>
<accession>A0A2R6B9V0</accession>
<protein>
    <recommendedName>
        <fullName evidence="1">Peptidase M20 dimerisation domain-containing protein</fullName>
    </recommendedName>
</protein>